<keyword evidence="1" id="KW-0812">Transmembrane</keyword>
<keyword evidence="1" id="KW-0472">Membrane</keyword>
<keyword evidence="3" id="KW-1185">Reference proteome</keyword>
<protein>
    <submittedName>
        <fullName evidence="2">Uncharacterized protein</fullName>
    </submittedName>
</protein>
<dbReference type="OrthoDB" id="9906120at2"/>
<dbReference type="AlphaFoldDB" id="A0A285X5K7"/>
<reference evidence="3" key="1">
    <citation type="submission" date="2017-09" db="EMBL/GenBank/DDBJ databases">
        <authorList>
            <person name="Varghese N."/>
            <person name="Submissions S."/>
        </authorList>
    </citation>
    <scope>NUCLEOTIDE SEQUENCE [LARGE SCALE GENOMIC DNA]</scope>
    <source>
        <strain evidence="3">CGMCC 1.12641</strain>
    </source>
</reference>
<organism evidence="2 3">
    <name type="scientific">Salinimicrobium sediminis</name>
    <dbReference type="NCBI Taxonomy" id="1343891"/>
    <lineage>
        <taxon>Bacteria</taxon>
        <taxon>Pseudomonadati</taxon>
        <taxon>Bacteroidota</taxon>
        <taxon>Flavobacteriia</taxon>
        <taxon>Flavobacteriales</taxon>
        <taxon>Flavobacteriaceae</taxon>
        <taxon>Salinimicrobium</taxon>
    </lineage>
</organism>
<dbReference type="EMBL" id="OCMF01000001">
    <property type="protein sequence ID" value="SOC79689.1"/>
    <property type="molecule type" value="Genomic_DNA"/>
</dbReference>
<dbReference type="Proteomes" id="UP000219193">
    <property type="component" value="Unassembled WGS sequence"/>
</dbReference>
<sequence>MKIILQITGAVLLLYSTAGIALHALAKVEGFGHHCEMLLLSPEDNHLAVYTLTASLSATLFFISKKKRGKEMKKIV</sequence>
<proteinExistence type="predicted"/>
<gene>
    <name evidence="2" type="ORF">SAMN06296241_1221</name>
</gene>
<name>A0A285X5K7_9FLAO</name>
<evidence type="ECO:0000313" key="3">
    <source>
        <dbReference type="Proteomes" id="UP000219193"/>
    </source>
</evidence>
<evidence type="ECO:0000313" key="2">
    <source>
        <dbReference type="EMBL" id="SOC79689.1"/>
    </source>
</evidence>
<keyword evidence="1" id="KW-1133">Transmembrane helix</keyword>
<dbReference type="RefSeq" id="WP_097055404.1">
    <property type="nucleotide sequence ID" value="NZ_OCMF01000001.1"/>
</dbReference>
<evidence type="ECO:0000256" key="1">
    <source>
        <dbReference type="SAM" id="Phobius"/>
    </source>
</evidence>
<feature type="transmembrane region" description="Helical" evidence="1">
    <location>
        <begin position="47"/>
        <end position="64"/>
    </location>
</feature>
<accession>A0A285X5K7</accession>